<protein>
    <submittedName>
        <fullName evidence="1">Uncharacterized protein</fullName>
    </submittedName>
</protein>
<accession>V4Q4Q0</accession>
<dbReference type="OrthoDB" id="9929616at2"/>
<name>V4Q4Q0_9CAUL</name>
<evidence type="ECO:0000313" key="1">
    <source>
        <dbReference type="EMBL" id="ESQ94634.1"/>
    </source>
</evidence>
<dbReference type="STRING" id="1121022.GCA_000376105_01480"/>
<reference evidence="1 2" key="1">
    <citation type="journal article" date="2014" name="Nature">
        <title>Sequential evolution of bacterial morphology by co-option of a developmental regulator.</title>
        <authorList>
            <person name="Jiang C."/>
            <person name="Brown P.J."/>
            <person name="Ducret A."/>
            <person name="Brun Y.V."/>
        </authorList>
    </citation>
    <scope>NUCLEOTIDE SEQUENCE [LARGE SCALE GENOMIC DNA]</scope>
    <source>
        <strain evidence="1 2">DSM 16100</strain>
    </source>
</reference>
<sequence length="83" mass="9532">MADNNICEIATFAEPESYDDTVMAVLNRLDELRMLALDVGDVPLQEGLAEVFESFLKRYCDSKHAALTSQMRRHFQPPKPYMH</sequence>
<dbReference type="Proteomes" id="UP000017837">
    <property type="component" value="Unassembled WGS sequence"/>
</dbReference>
<organism evidence="1 2">
    <name type="scientific">Asticcacaulis benevestitus DSM 16100 = ATCC BAA-896</name>
    <dbReference type="NCBI Taxonomy" id="1121022"/>
    <lineage>
        <taxon>Bacteria</taxon>
        <taxon>Pseudomonadati</taxon>
        <taxon>Pseudomonadota</taxon>
        <taxon>Alphaproteobacteria</taxon>
        <taxon>Caulobacterales</taxon>
        <taxon>Caulobacteraceae</taxon>
        <taxon>Asticcacaulis</taxon>
    </lineage>
</organism>
<gene>
    <name evidence="1" type="ORF">ABENE_00645</name>
</gene>
<evidence type="ECO:0000313" key="2">
    <source>
        <dbReference type="Proteomes" id="UP000017837"/>
    </source>
</evidence>
<dbReference type="PATRIC" id="fig|1121022.4.peg.127"/>
<dbReference type="RefSeq" id="WP_018081147.1">
    <property type="nucleotide sequence ID" value="NZ_AQWM01000004.1"/>
</dbReference>
<proteinExistence type="predicted"/>
<keyword evidence="2" id="KW-1185">Reference proteome</keyword>
<comment type="caution">
    <text evidence="1">The sequence shown here is derived from an EMBL/GenBank/DDBJ whole genome shotgun (WGS) entry which is preliminary data.</text>
</comment>
<dbReference type="AlphaFoldDB" id="V4Q4Q0"/>
<dbReference type="EMBL" id="AWGB01000001">
    <property type="protein sequence ID" value="ESQ94634.1"/>
    <property type="molecule type" value="Genomic_DNA"/>
</dbReference>